<evidence type="ECO:0000313" key="3">
    <source>
        <dbReference type="Proteomes" id="UP000223968"/>
    </source>
</evidence>
<gene>
    <name evidence="2" type="ORF">AJ79_03835</name>
</gene>
<dbReference type="PANTHER" id="PTHR21310">
    <property type="entry name" value="AMINOGLYCOSIDE PHOSPHOTRANSFERASE-RELATED-RELATED"/>
    <property type="match status" value="1"/>
</dbReference>
<dbReference type="InterPro" id="IPR002575">
    <property type="entry name" value="Aminoglycoside_PTrfase"/>
</dbReference>
<dbReference type="InterPro" id="IPR011009">
    <property type="entry name" value="Kinase-like_dom_sf"/>
</dbReference>
<proteinExistence type="predicted"/>
<dbReference type="Proteomes" id="UP000223968">
    <property type="component" value="Unassembled WGS sequence"/>
</dbReference>
<dbReference type="Pfam" id="PF01636">
    <property type="entry name" value="APH"/>
    <property type="match status" value="1"/>
</dbReference>
<evidence type="ECO:0000259" key="1">
    <source>
        <dbReference type="Pfam" id="PF01636"/>
    </source>
</evidence>
<dbReference type="InterPro" id="IPR051678">
    <property type="entry name" value="AGP_Transferase"/>
</dbReference>
<name>A0A2B7XX32_9EURO</name>
<accession>A0A2B7XX32</accession>
<comment type="caution">
    <text evidence="2">The sequence shown here is derived from an EMBL/GenBank/DDBJ whole genome shotgun (WGS) entry which is preliminary data.</text>
</comment>
<keyword evidence="3" id="KW-1185">Reference proteome</keyword>
<protein>
    <recommendedName>
        <fullName evidence="1">Aminoglycoside phosphotransferase domain-containing protein</fullName>
    </recommendedName>
</protein>
<reference evidence="2 3" key="1">
    <citation type="submission" date="2017-10" db="EMBL/GenBank/DDBJ databases">
        <title>Comparative genomics in systemic dimorphic fungi from Ajellomycetaceae.</title>
        <authorList>
            <person name="Munoz J.F."/>
            <person name="Mcewen J.G."/>
            <person name="Clay O.K."/>
            <person name="Cuomo C.A."/>
        </authorList>
    </citation>
    <scope>NUCLEOTIDE SEQUENCE [LARGE SCALE GENOMIC DNA]</scope>
    <source>
        <strain evidence="2 3">UAMH5409</strain>
    </source>
</reference>
<organism evidence="2 3">
    <name type="scientific">Helicocarpus griseus UAMH5409</name>
    <dbReference type="NCBI Taxonomy" id="1447875"/>
    <lineage>
        <taxon>Eukaryota</taxon>
        <taxon>Fungi</taxon>
        <taxon>Dikarya</taxon>
        <taxon>Ascomycota</taxon>
        <taxon>Pezizomycotina</taxon>
        <taxon>Eurotiomycetes</taxon>
        <taxon>Eurotiomycetidae</taxon>
        <taxon>Onygenales</taxon>
        <taxon>Ajellomycetaceae</taxon>
        <taxon>Helicocarpus</taxon>
    </lineage>
</organism>
<dbReference type="Gene3D" id="3.90.1200.10">
    <property type="match status" value="1"/>
</dbReference>
<dbReference type="EMBL" id="PDNB01000049">
    <property type="protein sequence ID" value="PGH13128.1"/>
    <property type="molecule type" value="Genomic_DNA"/>
</dbReference>
<dbReference type="OrthoDB" id="2906425at2759"/>
<sequence>MHPEEWGSERMFRAIHDNVVLLSHQGGVRVLNCDDEAILKVGHRVRPSEEIAMRLVKEHTDVPVPEIILTAYYGDEGRLAMSVIPGTELRHVWDSLDDATEKRVCEETWSIIAKIRQIKRPASFQHLFLCLADGSPCVNDPLVVGLWCADPPHPPLLDDNAVRARIYECYYAANKRKYEKELPSMLPSSDISVFTHADIGPHNIMFNPKSLQITGIIDWKRAGWYPDYWEYSTIMRPSRWEDWQRWMDLTAPEKWDLSGIMAARIVLF</sequence>
<dbReference type="STRING" id="1447875.A0A2B7XX32"/>
<dbReference type="PANTHER" id="PTHR21310:SF15">
    <property type="entry name" value="AMINOGLYCOSIDE PHOSPHOTRANSFERASE DOMAIN-CONTAINING PROTEIN"/>
    <property type="match status" value="1"/>
</dbReference>
<evidence type="ECO:0000313" key="2">
    <source>
        <dbReference type="EMBL" id="PGH13128.1"/>
    </source>
</evidence>
<dbReference type="SUPFAM" id="SSF56112">
    <property type="entry name" value="Protein kinase-like (PK-like)"/>
    <property type="match status" value="1"/>
</dbReference>
<feature type="domain" description="Aminoglycoside phosphotransferase" evidence="1">
    <location>
        <begin position="35"/>
        <end position="234"/>
    </location>
</feature>
<dbReference type="AlphaFoldDB" id="A0A2B7XX32"/>